<dbReference type="EMBL" id="JBANMG010000003">
    <property type="protein sequence ID" value="KAK6955542.1"/>
    <property type="molecule type" value="Genomic_DNA"/>
</dbReference>
<evidence type="ECO:0000259" key="7">
    <source>
        <dbReference type="Pfam" id="PF00892"/>
    </source>
</evidence>
<sequence length="468" mass="50916">MTSSITPPEPRRLDYGEETVLSYPQASVDKPEKQSEFGSDLSTVVDNESDRLSSDGRDVSPSPPFKPSGSRTNLGIRGWFESTWRRNKAPLLVFAAQFFGALMNLIARLLEVEGHMHPMQILFARMSMTVIGASAYIWWKRIPHGLLGHRDVRWLLVLRGFSGFFGIYGMWYSVKYIPLAEATVITFLAPNITGYLCHIFMHEPFTRVEQLASLVALAGVVLITKPTSLFSGAASPSAAGNIAAEIAANATAEVNSYPGGEHISTSAERLKAFGVALLGVLGAAVAFTTLRCIGKRAHPLISVNYFSSWSLIVTATTLSLAPVFDYGQPDLRLELPHSIRQCALLVAVAACGVIMQVLMTAGLATEKSNRATAMTYTHMLFAAAFDRWVFGNIMGWVSFIGCGLIIGSALWVVLTKKETKNTGDCETDAERGEITAAASTDNESSPMLCENVDEDGHEEGIILKQLRI</sequence>
<feature type="domain" description="EamA" evidence="7">
    <location>
        <begin position="90"/>
        <end position="224"/>
    </location>
</feature>
<feature type="transmembrane region" description="Helical" evidence="6">
    <location>
        <begin position="211"/>
        <end position="230"/>
    </location>
</feature>
<evidence type="ECO:0000256" key="3">
    <source>
        <dbReference type="ARBA" id="ARBA00022989"/>
    </source>
</evidence>
<feature type="transmembrane region" description="Helical" evidence="6">
    <location>
        <begin position="151"/>
        <end position="171"/>
    </location>
</feature>
<feature type="transmembrane region" description="Helical" evidence="6">
    <location>
        <begin position="396"/>
        <end position="414"/>
    </location>
</feature>
<accession>A0AAX6MTN9</accession>
<dbReference type="GO" id="GO:0016020">
    <property type="term" value="C:membrane"/>
    <property type="evidence" value="ECO:0007669"/>
    <property type="project" value="UniProtKB-SubCell"/>
</dbReference>
<dbReference type="Proteomes" id="UP001369815">
    <property type="component" value="Unassembled WGS sequence"/>
</dbReference>
<feature type="transmembrane region" description="Helical" evidence="6">
    <location>
        <begin position="177"/>
        <end position="199"/>
    </location>
</feature>
<protein>
    <recommendedName>
        <fullName evidence="7">EamA domain-containing protein</fullName>
    </recommendedName>
</protein>
<feature type="transmembrane region" description="Helical" evidence="6">
    <location>
        <begin position="305"/>
        <end position="324"/>
    </location>
</feature>
<evidence type="ECO:0000256" key="2">
    <source>
        <dbReference type="ARBA" id="ARBA00022692"/>
    </source>
</evidence>
<comment type="caution">
    <text evidence="8">The sequence shown here is derived from an EMBL/GenBank/DDBJ whole genome shotgun (WGS) entry which is preliminary data.</text>
</comment>
<evidence type="ECO:0000256" key="6">
    <source>
        <dbReference type="SAM" id="Phobius"/>
    </source>
</evidence>
<evidence type="ECO:0000313" key="9">
    <source>
        <dbReference type="Proteomes" id="UP001369815"/>
    </source>
</evidence>
<dbReference type="PANTHER" id="PTHR22911:SF6">
    <property type="entry name" value="SOLUTE CARRIER FAMILY 35 MEMBER G1"/>
    <property type="match status" value="1"/>
</dbReference>
<organism evidence="8 9">
    <name type="scientific">Daldinia eschscholtzii</name>
    <dbReference type="NCBI Taxonomy" id="292717"/>
    <lineage>
        <taxon>Eukaryota</taxon>
        <taxon>Fungi</taxon>
        <taxon>Dikarya</taxon>
        <taxon>Ascomycota</taxon>
        <taxon>Pezizomycotina</taxon>
        <taxon>Sordariomycetes</taxon>
        <taxon>Xylariomycetidae</taxon>
        <taxon>Xylariales</taxon>
        <taxon>Hypoxylaceae</taxon>
        <taxon>Daldinia</taxon>
    </lineage>
</organism>
<keyword evidence="3 6" id="KW-1133">Transmembrane helix</keyword>
<comment type="subcellular location">
    <subcellularLocation>
        <location evidence="1">Membrane</location>
        <topology evidence="1">Multi-pass membrane protein</topology>
    </subcellularLocation>
</comment>
<keyword evidence="4 6" id="KW-0472">Membrane</keyword>
<feature type="transmembrane region" description="Helical" evidence="6">
    <location>
        <begin position="371"/>
        <end position="390"/>
    </location>
</feature>
<evidence type="ECO:0000256" key="1">
    <source>
        <dbReference type="ARBA" id="ARBA00004141"/>
    </source>
</evidence>
<feature type="domain" description="EamA" evidence="7">
    <location>
        <begin position="276"/>
        <end position="413"/>
    </location>
</feature>
<keyword evidence="2 6" id="KW-0812">Transmembrane</keyword>
<feature type="transmembrane region" description="Helical" evidence="6">
    <location>
        <begin position="344"/>
        <end position="364"/>
    </location>
</feature>
<name>A0AAX6MTN9_9PEZI</name>
<keyword evidence="9" id="KW-1185">Reference proteome</keyword>
<dbReference type="InterPro" id="IPR037185">
    <property type="entry name" value="EmrE-like"/>
</dbReference>
<feature type="compositionally biased region" description="Polar residues" evidence="5">
    <location>
        <begin position="36"/>
        <end position="46"/>
    </location>
</feature>
<dbReference type="InterPro" id="IPR000620">
    <property type="entry name" value="EamA_dom"/>
</dbReference>
<gene>
    <name evidence="8" type="ORF">Daesc_003182</name>
</gene>
<evidence type="ECO:0000313" key="8">
    <source>
        <dbReference type="EMBL" id="KAK6955542.1"/>
    </source>
</evidence>
<evidence type="ECO:0000256" key="5">
    <source>
        <dbReference type="SAM" id="MobiDB-lite"/>
    </source>
</evidence>
<dbReference type="SUPFAM" id="SSF103481">
    <property type="entry name" value="Multidrug resistance efflux transporter EmrE"/>
    <property type="match status" value="2"/>
</dbReference>
<dbReference type="AlphaFoldDB" id="A0AAX6MTN9"/>
<feature type="compositionally biased region" description="Basic and acidic residues" evidence="5">
    <location>
        <begin position="48"/>
        <end position="58"/>
    </location>
</feature>
<evidence type="ECO:0000256" key="4">
    <source>
        <dbReference type="ARBA" id="ARBA00023136"/>
    </source>
</evidence>
<feature type="transmembrane region" description="Helical" evidence="6">
    <location>
        <begin position="272"/>
        <end position="293"/>
    </location>
</feature>
<feature type="transmembrane region" description="Helical" evidence="6">
    <location>
        <begin position="122"/>
        <end position="139"/>
    </location>
</feature>
<proteinExistence type="predicted"/>
<feature type="transmembrane region" description="Helical" evidence="6">
    <location>
        <begin position="91"/>
        <end position="110"/>
    </location>
</feature>
<dbReference type="Pfam" id="PF00892">
    <property type="entry name" value="EamA"/>
    <property type="match status" value="2"/>
</dbReference>
<dbReference type="PANTHER" id="PTHR22911">
    <property type="entry name" value="ACYL-MALONYL CONDENSING ENZYME-RELATED"/>
    <property type="match status" value="1"/>
</dbReference>
<feature type="region of interest" description="Disordered" evidence="5">
    <location>
        <begin position="1"/>
        <end position="70"/>
    </location>
</feature>
<reference evidence="8 9" key="1">
    <citation type="journal article" date="2024" name="Front Chem Biol">
        <title>Unveiling the potential of Daldinia eschscholtzii MFLUCC 19-0629 through bioactivity and bioinformatics studies for enhanced sustainable agriculture production.</title>
        <authorList>
            <person name="Brooks S."/>
            <person name="Weaver J.A."/>
            <person name="Klomchit A."/>
            <person name="Alharthi S.A."/>
            <person name="Onlamun T."/>
            <person name="Nurani R."/>
            <person name="Vong T.K."/>
            <person name="Alberti F."/>
            <person name="Greco C."/>
        </authorList>
    </citation>
    <scope>NUCLEOTIDE SEQUENCE [LARGE SCALE GENOMIC DNA]</scope>
    <source>
        <strain evidence="8">MFLUCC 19-0629</strain>
    </source>
</reference>